<proteinExistence type="predicted"/>
<dbReference type="InterPro" id="IPR016040">
    <property type="entry name" value="NAD(P)-bd_dom"/>
</dbReference>
<evidence type="ECO:0000259" key="1">
    <source>
        <dbReference type="Pfam" id="PF13460"/>
    </source>
</evidence>
<dbReference type="AlphaFoldDB" id="A0A366IQ83"/>
<dbReference type="SUPFAM" id="SSF51735">
    <property type="entry name" value="NAD(P)-binding Rossmann-fold domains"/>
    <property type="match status" value="1"/>
</dbReference>
<comment type="caution">
    <text evidence="2">The sequence shown here is derived from an EMBL/GenBank/DDBJ whole genome shotgun (WGS) entry which is preliminary data.</text>
</comment>
<dbReference type="Gene3D" id="3.40.50.720">
    <property type="entry name" value="NAD(P)-binding Rossmann-like Domain"/>
    <property type="match status" value="1"/>
</dbReference>
<dbReference type="RefSeq" id="WP_113902716.1">
    <property type="nucleotide sequence ID" value="NZ_QNSB01000001.1"/>
</dbReference>
<dbReference type="Proteomes" id="UP000253509">
    <property type="component" value="Unassembled WGS sequence"/>
</dbReference>
<evidence type="ECO:0000313" key="2">
    <source>
        <dbReference type="EMBL" id="RBP74672.1"/>
    </source>
</evidence>
<name>A0A366IQ83_9MICO</name>
<feature type="domain" description="NAD(P)-binding" evidence="1">
    <location>
        <begin position="7"/>
        <end position="194"/>
    </location>
</feature>
<sequence length="222" mass="23037">MHIAIVGGHGQIALKATELLLTAGHEVTSIIRRPEQVEEIEALGAQARVCDVETADAAELAAAIAGADALVFAAGAGPGSTIEAKRGIDLGGSLKSIDACLEIGIRRFVQISFIGVTDPVPEGTDPVFAAYWEAKREADEALISSGLAYTIVKPGRLTDEPATGTGEVGVGSSRGVTTARATVAEFIRMVLEEPRTAGLSLDISDGDTPLRQALEGFLQTED</sequence>
<gene>
    <name evidence="2" type="ORF">DFO65_101397</name>
</gene>
<organism evidence="2 3">
    <name type="scientific">Brevibacterium celere</name>
    <dbReference type="NCBI Taxonomy" id="225845"/>
    <lineage>
        <taxon>Bacteria</taxon>
        <taxon>Bacillati</taxon>
        <taxon>Actinomycetota</taxon>
        <taxon>Actinomycetes</taxon>
        <taxon>Micrococcales</taxon>
        <taxon>Brevibacteriaceae</taxon>
        <taxon>Brevibacterium</taxon>
    </lineage>
</organism>
<dbReference type="Pfam" id="PF13460">
    <property type="entry name" value="NAD_binding_10"/>
    <property type="match status" value="1"/>
</dbReference>
<dbReference type="EMBL" id="QNSB01000001">
    <property type="protein sequence ID" value="RBP74672.1"/>
    <property type="molecule type" value="Genomic_DNA"/>
</dbReference>
<dbReference type="InterPro" id="IPR036291">
    <property type="entry name" value="NAD(P)-bd_dom_sf"/>
</dbReference>
<evidence type="ECO:0000313" key="3">
    <source>
        <dbReference type="Proteomes" id="UP000253509"/>
    </source>
</evidence>
<keyword evidence="3" id="KW-1185">Reference proteome</keyword>
<accession>A0A366IQ83</accession>
<dbReference type="PANTHER" id="PTHR15020:SF50">
    <property type="entry name" value="UPF0659 PROTEIN YMR090W"/>
    <property type="match status" value="1"/>
</dbReference>
<reference evidence="2 3" key="1">
    <citation type="submission" date="2018-06" db="EMBL/GenBank/DDBJ databases">
        <title>Freshwater and sediment microbial communities from various areas in North America, analyzing microbe dynamics in response to fracking.</title>
        <authorList>
            <person name="Lamendella R."/>
        </authorList>
    </citation>
    <scope>NUCLEOTIDE SEQUENCE [LARGE SCALE GENOMIC DNA]</scope>
    <source>
        <strain evidence="2 3">3b_TX</strain>
    </source>
</reference>
<dbReference type="PANTHER" id="PTHR15020">
    <property type="entry name" value="FLAVIN REDUCTASE-RELATED"/>
    <property type="match status" value="1"/>
</dbReference>
<protein>
    <submittedName>
        <fullName evidence="2">Putative NAD(P)-binding protein</fullName>
    </submittedName>
</protein>